<feature type="region of interest" description="Disordered" evidence="1">
    <location>
        <begin position="207"/>
        <end position="231"/>
    </location>
</feature>
<name>A0ABY7Q7R7_9ACTN</name>
<evidence type="ECO:0000313" key="2">
    <source>
        <dbReference type="EMBL" id="WBP88224.1"/>
    </source>
</evidence>
<keyword evidence="3" id="KW-1185">Reference proteome</keyword>
<organism evidence="2 3">
    <name type="scientific">Kitasatospora cathayae</name>
    <dbReference type="NCBI Taxonomy" id="3004092"/>
    <lineage>
        <taxon>Bacteria</taxon>
        <taxon>Bacillati</taxon>
        <taxon>Actinomycetota</taxon>
        <taxon>Actinomycetes</taxon>
        <taxon>Kitasatosporales</taxon>
        <taxon>Streptomycetaceae</taxon>
        <taxon>Kitasatospora</taxon>
    </lineage>
</organism>
<dbReference type="EMBL" id="CP115450">
    <property type="protein sequence ID" value="WBP88224.1"/>
    <property type="molecule type" value="Genomic_DNA"/>
</dbReference>
<evidence type="ECO:0000313" key="3">
    <source>
        <dbReference type="Proteomes" id="UP001212821"/>
    </source>
</evidence>
<dbReference type="InterPro" id="IPR032722">
    <property type="entry name" value="Deaminase_XOO_2897"/>
</dbReference>
<proteinExistence type="predicted"/>
<dbReference type="Pfam" id="PF14435">
    <property type="entry name" value="SUKH-4"/>
    <property type="match status" value="1"/>
</dbReference>
<protein>
    <submittedName>
        <fullName evidence="2">SUKH-4 family immunity protein</fullName>
    </submittedName>
</protein>
<accession>A0ABY7Q7R7</accession>
<gene>
    <name evidence="2" type="ORF">O1G21_21910</name>
</gene>
<dbReference type="Pfam" id="PF14440">
    <property type="entry name" value="XOO_2897-deam"/>
    <property type="match status" value="1"/>
</dbReference>
<reference evidence="3" key="1">
    <citation type="submission" date="2022-12" db="EMBL/GenBank/DDBJ databases">
        <authorList>
            <person name="Mo P."/>
        </authorList>
    </citation>
    <scope>NUCLEOTIDE SEQUENCE [LARGE SCALE GENOMIC DNA]</scope>
    <source>
        <strain evidence="3">HUAS 3-15</strain>
    </source>
</reference>
<dbReference type="RefSeq" id="WP_270146255.1">
    <property type="nucleotide sequence ID" value="NZ_CP115450.1"/>
</dbReference>
<evidence type="ECO:0000256" key="1">
    <source>
        <dbReference type="SAM" id="MobiDB-lite"/>
    </source>
</evidence>
<sequence>MISRAQAVEAGHRWINGDLPQGAGAVRRVCAHEFELGWVVWAEPPRVEVDPRSGERRAPVEVGAACAVVDRESGRFTVWPSVPVEEVVGLYRDFVGAGGYDPTRPPATGRGARAELTYRDGAGGTHALALRSAPGLPHPALRGWWWLREQGIPAEDVLAVRTDLRLSALPGGYWSYALAAELPHARLDFELPYGPRFDHRAAAVRELPAPPEGPGRNRVPFPRAVPPSPGEPDAVLAERLTRRFGPAGVQRFDRADVTRAELPGDAAALLLAAGVPKAVDGFFALHHPGVEAIADGSRPGTVLPPLAPHLAGLGRGTRAAERERLALAGQLVLGTDGWALITLDAGSGAVRAVDPDYATARHCNADLRAFVRCLELFAGWWPALRGLDPAAAGAAVDALQRGLAELDGAVYGDPENWWAVIVEQLWDGLL</sequence>
<dbReference type="Proteomes" id="UP001212821">
    <property type="component" value="Chromosome"/>
</dbReference>
<dbReference type="InterPro" id="IPR025851">
    <property type="entry name" value="SUKH-4"/>
</dbReference>